<evidence type="ECO:0000256" key="1">
    <source>
        <dbReference type="ARBA" id="ARBA00022574"/>
    </source>
</evidence>
<feature type="compositionally biased region" description="Low complexity" evidence="4">
    <location>
        <begin position="339"/>
        <end position="352"/>
    </location>
</feature>
<evidence type="ECO:0000313" key="6">
    <source>
        <dbReference type="Proteomes" id="UP001281761"/>
    </source>
</evidence>
<evidence type="ECO:0000256" key="2">
    <source>
        <dbReference type="ARBA" id="ARBA00022737"/>
    </source>
</evidence>
<feature type="compositionally biased region" description="Low complexity" evidence="4">
    <location>
        <begin position="424"/>
        <end position="438"/>
    </location>
</feature>
<dbReference type="PANTHER" id="PTHR19848:SF8">
    <property type="entry name" value="F-BOX AND WD REPEAT DOMAIN CONTAINING 7"/>
    <property type="match status" value="1"/>
</dbReference>
<accession>A0ABQ9XMJ4</accession>
<keyword evidence="2" id="KW-0677">Repeat</keyword>
<dbReference type="EMBL" id="JARBJD010000112">
    <property type="protein sequence ID" value="KAK2951837.1"/>
    <property type="molecule type" value="Genomic_DNA"/>
</dbReference>
<comment type="caution">
    <text evidence="5">The sequence shown here is derived from an EMBL/GenBank/DDBJ whole genome shotgun (WGS) entry which is preliminary data.</text>
</comment>
<feature type="compositionally biased region" description="Basic and acidic residues" evidence="4">
    <location>
        <begin position="781"/>
        <end position="791"/>
    </location>
</feature>
<evidence type="ECO:0000313" key="5">
    <source>
        <dbReference type="EMBL" id="KAK2951837.1"/>
    </source>
</evidence>
<feature type="region of interest" description="Disordered" evidence="4">
    <location>
        <begin position="776"/>
        <end position="827"/>
    </location>
</feature>
<feature type="compositionally biased region" description="Low complexity" evidence="4">
    <location>
        <begin position="368"/>
        <end position="402"/>
    </location>
</feature>
<evidence type="ECO:0000256" key="3">
    <source>
        <dbReference type="PROSITE-ProRule" id="PRU00221"/>
    </source>
</evidence>
<feature type="region of interest" description="Disordered" evidence="4">
    <location>
        <begin position="305"/>
        <end position="461"/>
    </location>
</feature>
<reference evidence="5 6" key="1">
    <citation type="journal article" date="2022" name="bioRxiv">
        <title>Genomics of Preaxostyla Flagellates Illuminates Evolutionary Transitions and the Path Towards Mitochondrial Loss.</title>
        <authorList>
            <person name="Novak L.V.F."/>
            <person name="Treitli S.C."/>
            <person name="Pyrih J."/>
            <person name="Halakuc P."/>
            <person name="Pipaliya S.V."/>
            <person name="Vacek V."/>
            <person name="Brzon O."/>
            <person name="Soukal P."/>
            <person name="Eme L."/>
            <person name="Dacks J.B."/>
            <person name="Karnkowska A."/>
            <person name="Elias M."/>
            <person name="Hampl V."/>
        </authorList>
    </citation>
    <scope>NUCLEOTIDE SEQUENCE [LARGE SCALE GENOMIC DNA]</scope>
    <source>
        <strain evidence="5">NAU3</strain>
        <tissue evidence="5">Gut</tissue>
    </source>
</reference>
<dbReference type="InterPro" id="IPR001680">
    <property type="entry name" value="WD40_rpt"/>
</dbReference>
<feature type="region of interest" description="Disordered" evidence="4">
    <location>
        <begin position="940"/>
        <end position="978"/>
    </location>
</feature>
<dbReference type="SMART" id="SM00320">
    <property type="entry name" value="WD40"/>
    <property type="match status" value="5"/>
</dbReference>
<dbReference type="InterPro" id="IPR015943">
    <property type="entry name" value="WD40/YVTN_repeat-like_dom_sf"/>
</dbReference>
<dbReference type="SUPFAM" id="SSF50978">
    <property type="entry name" value="WD40 repeat-like"/>
    <property type="match status" value="1"/>
</dbReference>
<feature type="compositionally biased region" description="Low complexity" evidence="4">
    <location>
        <begin position="955"/>
        <end position="975"/>
    </location>
</feature>
<dbReference type="PROSITE" id="PS50082">
    <property type="entry name" value="WD_REPEATS_2"/>
    <property type="match status" value="2"/>
</dbReference>
<feature type="repeat" description="WD" evidence="3">
    <location>
        <begin position="162"/>
        <end position="195"/>
    </location>
</feature>
<name>A0ABQ9XMJ4_9EUKA</name>
<keyword evidence="1 3" id="KW-0853">WD repeat</keyword>
<sequence>MALVEPSWDVNSLCFDSVNDILYTGGRDGTIKSWSLKGDFTDTHCDRSFEGHDGWINCVRLLNENTYKTIRVWDTKTGETKAILKHHSDSILSLCVAENSASFCSAGTDGNLFQYNIEVTDAGRTVLRTQLPKAIEQLSGFEGFFNNCVIYDNFGPNSERHTFVHKDIVHSILFSEDDQFLITGCADGSLRVFELIDFTKVVEIPFHDPILCMVTPGPSVSMIYLGHRSGAIRAVHFDFQTQQLLFLKHQSIYRNYPIDQRLAMQGKTSYSGIFPSSSKQGVSGTQTKTDGYDYYGYGYTYSYGSSRNDSGSGSKGSESDNSSYESETGYSSKSRDESSGSSSSAKYVSSSSPARTGVSDDETHQRTDSSQTSQTATTSPSSAPSTSDPSPQTTTPSETSAPHTVQTSPIASFPPTPTGEQRIPPSLTKASKTPSSTTKSRKKKKTSTQRRSEKLSRLTALPPFVPESVSDILLSDVDRDRDDEFHSLHSTSMHDLNSTFRLTPTHAPYLSERPPPLHSSVSSSFSDDGERRQSEIFHIWLYPYLHPFFKILHKPTVKDELTLKQQKGFILNPRRKKTDNRYTPQPGTVAKMDQAKFRPGVKERHVVAQRIVSDETESGQAKGLNLNSVLDMVFVWKTAEGGQRVLMLCVTRANRRIEFWPVFRDRNDPSYSEPLFDIECSPGIVELRKLSNQMHILSRDEDGTVCLWNVLTGRKEDTLGKGEIDQYVSQFPQPQQFRREWYEANSHLGHVSVTLTTPSCFRCVFPTFQHVAIPHMKKRKRGEDRAKDGTHSHLRSPRKRVPSRTRQPGEVKETSDGSDSSDNTDTDNEEYVEYCHMVNLGEECLLNLFESWDGWDLVHDTPLKDVNPTDPPISEPIFPPSTDIICRDCDGIVIFHETVENLTHLPVVPHPLYSTLIPNSSNFSEITAFYPFEQTQNNFHSKSNPRSVYSGLHTSHPNPDPDSSSDNFSSNPNSSGNLTEFIATSQITPQPAPNPRKEKLSSLSSVISPPFSTALTTHTTIPQSESCFYPYKTVHTNSLTDCVIGGNDDLSTVDPINALISFNSPPHTPLSPMEQSEQTLSASTSHLHRPHKYHQFAQQALLDKYMDMQKNTHQSQLRRKSALTADGPYPTCVPRWIAYSVIRGDLPCQPVLVTYQLVHSDRNPMQNSPQVETSPNKPLSLSSHHTLLPSLPSIGVYSFTAIETLLISSVHSFLYSVYQTLSPSLRIIPDTHNQTKTSSHEGFHTPSTSVRSITSIVSTLVQNKDISLSCNGSLLHLWDTLATVKAKHWKMADPVIIHYHHSVPS</sequence>
<feature type="compositionally biased region" description="Low complexity" evidence="4">
    <location>
        <begin position="305"/>
        <end position="327"/>
    </location>
</feature>
<feature type="repeat" description="WD" evidence="3">
    <location>
        <begin position="10"/>
        <end position="37"/>
    </location>
</feature>
<dbReference type="PANTHER" id="PTHR19848">
    <property type="entry name" value="WD40 REPEAT PROTEIN"/>
    <property type="match status" value="1"/>
</dbReference>
<protein>
    <submittedName>
        <fullName evidence="5">Uncharacterized protein</fullName>
    </submittedName>
</protein>
<feature type="compositionally biased region" description="Basic residues" evidence="4">
    <location>
        <begin position="792"/>
        <end position="803"/>
    </location>
</feature>
<feature type="compositionally biased region" description="Basic residues" evidence="4">
    <location>
        <begin position="439"/>
        <end position="448"/>
    </location>
</feature>
<keyword evidence="6" id="KW-1185">Reference proteome</keyword>
<organism evidence="5 6">
    <name type="scientific">Blattamonas nauphoetae</name>
    <dbReference type="NCBI Taxonomy" id="2049346"/>
    <lineage>
        <taxon>Eukaryota</taxon>
        <taxon>Metamonada</taxon>
        <taxon>Preaxostyla</taxon>
        <taxon>Oxymonadida</taxon>
        <taxon>Blattamonas</taxon>
    </lineage>
</organism>
<gene>
    <name evidence="5" type="ORF">BLNAU_13207</name>
</gene>
<proteinExistence type="predicted"/>
<evidence type="ECO:0000256" key="4">
    <source>
        <dbReference type="SAM" id="MobiDB-lite"/>
    </source>
</evidence>
<dbReference type="InterPro" id="IPR036322">
    <property type="entry name" value="WD40_repeat_dom_sf"/>
</dbReference>
<dbReference type="Gene3D" id="2.130.10.10">
    <property type="entry name" value="YVTN repeat-like/Quinoprotein amine dehydrogenase"/>
    <property type="match status" value="2"/>
</dbReference>
<dbReference type="Proteomes" id="UP001281761">
    <property type="component" value="Unassembled WGS sequence"/>
</dbReference>
<dbReference type="Pfam" id="PF00400">
    <property type="entry name" value="WD40"/>
    <property type="match status" value="3"/>
</dbReference>